<comment type="caution">
    <text evidence="2">The sequence shown here is derived from an EMBL/GenBank/DDBJ whole genome shotgun (WGS) entry which is preliminary data.</text>
</comment>
<keyword evidence="3" id="KW-1185">Reference proteome</keyword>
<reference evidence="2" key="2">
    <citation type="submission" date="2020-09" db="EMBL/GenBank/DDBJ databases">
        <title>Reference genome assembly for Australian Ascochyta lentis isolate Al4.</title>
        <authorList>
            <person name="Lee R.C."/>
            <person name="Farfan-Caceres L.M."/>
            <person name="Debler J.W."/>
            <person name="Williams A.H."/>
            <person name="Henares B.M."/>
        </authorList>
    </citation>
    <scope>NUCLEOTIDE SEQUENCE</scope>
    <source>
        <strain evidence="2">Al4</strain>
    </source>
</reference>
<feature type="chain" id="PRO_5034247318" evidence="1">
    <location>
        <begin position="21"/>
        <end position="155"/>
    </location>
</feature>
<dbReference type="Proteomes" id="UP000651452">
    <property type="component" value="Unassembled WGS sequence"/>
</dbReference>
<proteinExistence type="predicted"/>
<organism evidence="2 3">
    <name type="scientific">Ascochyta lentis</name>
    <dbReference type="NCBI Taxonomy" id="205686"/>
    <lineage>
        <taxon>Eukaryota</taxon>
        <taxon>Fungi</taxon>
        <taxon>Dikarya</taxon>
        <taxon>Ascomycota</taxon>
        <taxon>Pezizomycotina</taxon>
        <taxon>Dothideomycetes</taxon>
        <taxon>Pleosporomycetidae</taxon>
        <taxon>Pleosporales</taxon>
        <taxon>Pleosporineae</taxon>
        <taxon>Didymellaceae</taxon>
        <taxon>Ascochyta</taxon>
    </lineage>
</organism>
<evidence type="ECO:0000313" key="2">
    <source>
        <dbReference type="EMBL" id="KAF9701645.1"/>
    </source>
</evidence>
<sequence>MYAISIILRIVFLLASLALALPHDRMVNNEFIRDVGVLFSESNFMGDPMFLVTSKEERKCETVDPSILGGGLGSVQICIPAMCIFYKTNDCTMSEDSEDYYFQGPIDVDDFQALPGVACGSYECGSIAEMAGVIGVAAAASTNSEGGHYGRVSRN</sequence>
<dbReference type="EMBL" id="RZGK01000002">
    <property type="protein sequence ID" value="KAF9701645.1"/>
    <property type="molecule type" value="Genomic_DNA"/>
</dbReference>
<feature type="signal peptide" evidence="1">
    <location>
        <begin position="1"/>
        <end position="20"/>
    </location>
</feature>
<protein>
    <submittedName>
        <fullName evidence="2">Uncharacterized protein</fullName>
    </submittedName>
</protein>
<reference evidence="2" key="1">
    <citation type="submission" date="2018-12" db="EMBL/GenBank/DDBJ databases">
        <authorList>
            <person name="Syme R.A."/>
            <person name="Farfan-Caceres L."/>
            <person name="Lichtenzveig J."/>
        </authorList>
    </citation>
    <scope>NUCLEOTIDE SEQUENCE</scope>
    <source>
        <strain evidence="2">Al4</strain>
    </source>
</reference>
<evidence type="ECO:0000313" key="3">
    <source>
        <dbReference type="Proteomes" id="UP000651452"/>
    </source>
</evidence>
<dbReference type="AlphaFoldDB" id="A0A8H7JE89"/>
<accession>A0A8H7JE89</accession>
<gene>
    <name evidence="2" type="ORF">EKO04_000270</name>
</gene>
<evidence type="ECO:0000256" key="1">
    <source>
        <dbReference type="SAM" id="SignalP"/>
    </source>
</evidence>
<keyword evidence="1" id="KW-0732">Signal</keyword>
<name>A0A8H7JE89_9PLEO</name>
<dbReference type="OrthoDB" id="3679522at2759"/>